<feature type="domain" description="Letm1 RBD" evidence="1">
    <location>
        <begin position="333"/>
        <end position="390"/>
    </location>
</feature>
<dbReference type="NCBIfam" id="NF040639">
    <property type="entry name" value="LETM1_rel_film"/>
    <property type="match status" value="1"/>
</dbReference>
<dbReference type="RefSeq" id="WP_386132323.1">
    <property type="nucleotide sequence ID" value="NZ_JBHTJL010000016.1"/>
</dbReference>
<evidence type="ECO:0000313" key="3">
    <source>
        <dbReference type="Proteomes" id="UP001597013"/>
    </source>
</evidence>
<organism evidence="2 3">
    <name type="scientific">Winogradskyella litorisediminis</name>
    <dbReference type="NCBI Taxonomy" id="1156618"/>
    <lineage>
        <taxon>Bacteria</taxon>
        <taxon>Pseudomonadati</taxon>
        <taxon>Bacteroidota</taxon>
        <taxon>Flavobacteriia</taxon>
        <taxon>Flavobacteriales</taxon>
        <taxon>Flavobacteriaceae</taxon>
        <taxon>Winogradskyella</taxon>
    </lineage>
</organism>
<accession>A0ABW3NCZ1</accession>
<evidence type="ECO:0000313" key="2">
    <source>
        <dbReference type="EMBL" id="MFD1064181.1"/>
    </source>
</evidence>
<name>A0ABW3NCZ1_9FLAO</name>
<evidence type="ECO:0000259" key="1">
    <source>
        <dbReference type="Pfam" id="PF07766"/>
    </source>
</evidence>
<dbReference type="Pfam" id="PF07766">
    <property type="entry name" value="LETM1_RBD"/>
    <property type="match status" value="1"/>
</dbReference>
<keyword evidence="3" id="KW-1185">Reference proteome</keyword>
<dbReference type="InterPro" id="IPR033122">
    <property type="entry name" value="LETM1-like_RBD"/>
</dbReference>
<comment type="caution">
    <text evidence="2">The sequence shown here is derived from an EMBL/GenBank/DDBJ whole genome shotgun (WGS) entry which is preliminary data.</text>
</comment>
<dbReference type="Proteomes" id="UP001597013">
    <property type="component" value="Unassembled WGS sequence"/>
</dbReference>
<reference evidence="3" key="1">
    <citation type="journal article" date="2019" name="Int. J. Syst. Evol. Microbiol.">
        <title>The Global Catalogue of Microorganisms (GCM) 10K type strain sequencing project: providing services to taxonomists for standard genome sequencing and annotation.</title>
        <authorList>
            <consortium name="The Broad Institute Genomics Platform"/>
            <consortium name="The Broad Institute Genome Sequencing Center for Infectious Disease"/>
            <person name="Wu L."/>
            <person name="Ma J."/>
        </authorList>
    </citation>
    <scope>NUCLEOTIDE SEQUENCE [LARGE SCALE GENOMIC DNA]</scope>
    <source>
        <strain evidence="3">CCUG 62215</strain>
    </source>
</reference>
<proteinExistence type="predicted"/>
<sequence>MNPSASGWIKKLLTLLPYSSVLDADTDLFYRDLKKTGFIYGSNISCLLKEINENDFNEEERCKVNLITAFYFIFNSERIEEDFIESVINYYKITDEHKRSFLSDFFGEPSSDKLLEKIIHKRIHIDDNVITKNFNYFLINAFLFIDIIGYYHFITENSETKAYINNFESALETIVFSVLESKENKSNYDYNLIKLFDASLKHKKAPNIEKNEVVKSITKPIEKSYVVDIVCMASWSDKQIDKAEYVYLNQLRVDLNIDTNTLVASIDDINSFYQENRDNISFLSAKNLAQSFYDNSSSIVTRLIQRNSKRLLKELSQSKEAMLLLSQSTKRSLTDEEQKKVQNQLLDIFKSIPSLAIFMLPGGMLLLPLFVKFIPKLLPSAFDENRIEEDEM</sequence>
<protein>
    <submittedName>
        <fullName evidence="2">LETM1-related biofilm-associated protein</fullName>
    </submittedName>
</protein>
<gene>
    <name evidence="2" type="ORF">ACFQ1Q_13060</name>
</gene>
<dbReference type="EMBL" id="JBHTJL010000016">
    <property type="protein sequence ID" value="MFD1064181.1"/>
    <property type="molecule type" value="Genomic_DNA"/>
</dbReference>